<proteinExistence type="predicted"/>
<keyword evidence="2" id="KW-0548">Nucleotidyltransferase</keyword>
<evidence type="ECO:0000313" key="2">
    <source>
        <dbReference type="EMBL" id="GFA16568.1"/>
    </source>
</evidence>
<comment type="caution">
    <text evidence="2">The sequence shown here is derived from an EMBL/GenBank/DDBJ whole genome shotgun (WGS) entry which is preliminary data.</text>
</comment>
<organism evidence="2">
    <name type="scientific">Tanacetum cinerariifolium</name>
    <name type="common">Dalmatian daisy</name>
    <name type="synonym">Chrysanthemum cinerariifolium</name>
    <dbReference type="NCBI Taxonomy" id="118510"/>
    <lineage>
        <taxon>Eukaryota</taxon>
        <taxon>Viridiplantae</taxon>
        <taxon>Streptophyta</taxon>
        <taxon>Embryophyta</taxon>
        <taxon>Tracheophyta</taxon>
        <taxon>Spermatophyta</taxon>
        <taxon>Magnoliopsida</taxon>
        <taxon>eudicotyledons</taxon>
        <taxon>Gunneridae</taxon>
        <taxon>Pentapetalae</taxon>
        <taxon>asterids</taxon>
        <taxon>campanulids</taxon>
        <taxon>Asterales</taxon>
        <taxon>Asteraceae</taxon>
        <taxon>Asteroideae</taxon>
        <taxon>Anthemideae</taxon>
        <taxon>Anthemidinae</taxon>
        <taxon>Tanacetum</taxon>
    </lineage>
</organism>
<name>A0A699J6Y9_TANCI</name>
<dbReference type="GO" id="GO:0003964">
    <property type="term" value="F:RNA-directed DNA polymerase activity"/>
    <property type="evidence" value="ECO:0007669"/>
    <property type="project" value="UniProtKB-KW"/>
</dbReference>
<sequence length="209" mass="24265">MLHQGLTSKIYVKNITRTSYQSLWTRSAVTSEKKSMLGRIISSERSHGRSRPHRWDASNGDCPEGKECFCDVGESYDNSHSSYRTGINHGYRYHNRDRSRHIKRGRDSETPLSSVSKSDSSNGRHWKSKSKRHKPMDEDDLTMPWMCEEVDSFTPRICNFKSPRKTRMPNNVKTYDETGDPDDYVKNSRRQHRWNIGQCPHGVICSIIP</sequence>
<feature type="compositionally biased region" description="Basic residues" evidence="1">
    <location>
        <begin position="124"/>
        <end position="134"/>
    </location>
</feature>
<feature type="compositionally biased region" description="Basic residues" evidence="1">
    <location>
        <begin position="91"/>
        <end position="104"/>
    </location>
</feature>
<reference evidence="2" key="1">
    <citation type="journal article" date="2019" name="Sci. Rep.">
        <title>Draft genome of Tanacetum cinerariifolium, the natural source of mosquito coil.</title>
        <authorList>
            <person name="Yamashiro T."/>
            <person name="Shiraishi A."/>
            <person name="Satake H."/>
            <person name="Nakayama K."/>
        </authorList>
    </citation>
    <scope>NUCLEOTIDE SEQUENCE</scope>
</reference>
<evidence type="ECO:0000256" key="1">
    <source>
        <dbReference type="SAM" id="MobiDB-lite"/>
    </source>
</evidence>
<feature type="compositionally biased region" description="Polar residues" evidence="1">
    <location>
        <begin position="110"/>
        <end position="123"/>
    </location>
</feature>
<dbReference type="EMBL" id="BKCJ010379136">
    <property type="protein sequence ID" value="GFA16568.1"/>
    <property type="molecule type" value="Genomic_DNA"/>
</dbReference>
<feature type="region of interest" description="Disordered" evidence="1">
    <location>
        <begin position="83"/>
        <end position="139"/>
    </location>
</feature>
<keyword evidence="2" id="KW-0808">Transferase</keyword>
<protein>
    <submittedName>
        <fullName evidence="2">Reverse transcriptase domain-containing protein</fullName>
    </submittedName>
</protein>
<dbReference type="AlphaFoldDB" id="A0A699J6Y9"/>
<gene>
    <name evidence="2" type="ORF">Tci_588540</name>
</gene>
<accession>A0A699J6Y9</accession>
<keyword evidence="2" id="KW-0695">RNA-directed DNA polymerase</keyword>